<protein>
    <recommendedName>
        <fullName evidence="4">Solute-binding protein family 5 domain-containing protein</fullName>
    </recommendedName>
</protein>
<proteinExistence type="inferred from homology"/>
<sequence>MFSNSLLKSYSLATIFVGAMTVGLSQAHADKIVLLDPFAPEANWAMETDDAFALARAGCLESLVRIDFDAKLQPSLATSWKQSSPTTWDFSIRQGVKFTDGQELNAAAVVNSLNRVLTAETPSRTFNPKKVSKVEAIDSSTVQITTPAPSVVLPLRLASPNTGILSPASYTDGGT</sequence>
<organism evidence="5">
    <name type="scientific">marine metagenome</name>
    <dbReference type="NCBI Taxonomy" id="408172"/>
    <lineage>
        <taxon>unclassified sequences</taxon>
        <taxon>metagenomes</taxon>
        <taxon>ecological metagenomes</taxon>
    </lineage>
</organism>
<feature type="domain" description="Solute-binding protein family 5" evidence="4">
    <location>
        <begin position="71"/>
        <end position="165"/>
    </location>
</feature>
<gene>
    <name evidence="5" type="ORF">METZ01_LOCUS434184</name>
</gene>
<dbReference type="PANTHER" id="PTHR30290">
    <property type="entry name" value="PERIPLASMIC BINDING COMPONENT OF ABC TRANSPORTER"/>
    <property type="match status" value="1"/>
</dbReference>
<dbReference type="InterPro" id="IPR039424">
    <property type="entry name" value="SBP_5"/>
</dbReference>
<name>A0A382YE26_9ZZZZ</name>
<feature type="non-terminal residue" evidence="5">
    <location>
        <position position="175"/>
    </location>
</feature>
<dbReference type="SUPFAM" id="SSF53850">
    <property type="entry name" value="Periplasmic binding protein-like II"/>
    <property type="match status" value="1"/>
</dbReference>
<dbReference type="GO" id="GO:0015833">
    <property type="term" value="P:peptide transport"/>
    <property type="evidence" value="ECO:0007669"/>
    <property type="project" value="TreeGrafter"/>
</dbReference>
<evidence type="ECO:0000259" key="4">
    <source>
        <dbReference type="Pfam" id="PF00496"/>
    </source>
</evidence>
<dbReference type="Gene3D" id="3.40.190.10">
    <property type="entry name" value="Periplasmic binding protein-like II"/>
    <property type="match status" value="1"/>
</dbReference>
<accession>A0A382YE26</accession>
<evidence type="ECO:0000256" key="1">
    <source>
        <dbReference type="ARBA" id="ARBA00005695"/>
    </source>
</evidence>
<evidence type="ECO:0000256" key="2">
    <source>
        <dbReference type="ARBA" id="ARBA00022448"/>
    </source>
</evidence>
<dbReference type="InterPro" id="IPR000914">
    <property type="entry name" value="SBP_5_dom"/>
</dbReference>
<dbReference type="GO" id="GO:1904680">
    <property type="term" value="F:peptide transmembrane transporter activity"/>
    <property type="evidence" value="ECO:0007669"/>
    <property type="project" value="TreeGrafter"/>
</dbReference>
<dbReference type="AlphaFoldDB" id="A0A382YE26"/>
<keyword evidence="3" id="KW-0732">Signal</keyword>
<evidence type="ECO:0000256" key="3">
    <source>
        <dbReference type="ARBA" id="ARBA00022729"/>
    </source>
</evidence>
<evidence type="ECO:0000313" key="5">
    <source>
        <dbReference type="EMBL" id="SVD81330.1"/>
    </source>
</evidence>
<dbReference type="PANTHER" id="PTHR30290:SF9">
    <property type="entry name" value="OLIGOPEPTIDE-BINDING PROTEIN APPA"/>
    <property type="match status" value="1"/>
</dbReference>
<dbReference type="EMBL" id="UINC01174951">
    <property type="protein sequence ID" value="SVD81330.1"/>
    <property type="molecule type" value="Genomic_DNA"/>
</dbReference>
<keyword evidence="2" id="KW-0813">Transport</keyword>
<comment type="similarity">
    <text evidence="1">Belongs to the bacterial solute-binding protein 5 family.</text>
</comment>
<reference evidence="5" key="1">
    <citation type="submission" date="2018-05" db="EMBL/GenBank/DDBJ databases">
        <authorList>
            <person name="Lanie J.A."/>
            <person name="Ng W.-L."/>
            <person name="Kazmierczak K.M."/>
            <person name="Andrzejewski T.M."/>
            <person name="Davidsen T.M."/>
            <person name="Wayne K.J."/>
            <person name="Tettelin H."/>
            <person name="Glass J.I."/>
            <person name="Rusch D."/>
            <person name="Podicherti R."/>
            <person name="Tsui H.-C.T."/>
            <person name="Winkler M.E."/>
        </authorList>
    </citation>
    <scope>NUCLEOTIDE SEQUENCE</scope>
</reference>
<dbReference type="Pfam" id="PF00496">
    <property type="entry name" value="SBP_bac_5"/>
    <property type="match status" value="1"/>
</dbReference>